<dbReference type="AlphaFoldDB" id="T0YNV5"/>
<organism evidence="1">
    <name type="scientific">mine drainage metagenome</name>
    <dbReference type="NCBI Taxonomy" id="410659"/>
    <lineage>
        <taxon>unclassified sequences</taxon>
        <taxon>metagenomes</taxon>
        <taxon>ecological metagenomes</taxon>
    </lineage>
</organism>
<reference evidence="1" key="2">
    <citation type="journal article" date="2014" name="ISME J.">
        <title>Microbial stratification in low pH oxic and suboxic macroscopic growths along an acid mine drainage.</title>
        <authorList>
            <person name="Mendez-Garcia C."/>
            <person name="Mesa V."/>
            <person name="Sprenger R.R."/>
            <person name="Richter M."/>
            <person name="Diez M.S."/>
            <person name="Solano J."/>
            <person name="Bargiela R."/>
            <person name="Golyshina O.V."/>
            <person name="Manteca A."/>
            <person name="Ramos J.L."/>
            <person name="Gallego J.R."/>
            <person name="Llorente I."/>
            <person name="Martins Dos Santos V.A."/>
            <person name="Jensen O.N."/>
            <person name="Pelaez A.I."/>
            <person name="Sanchez J."/>
            <person name="Ferrer M."/>
        </authorList>
    </citation>
    <scope>NUCLEOTIDE SEQUENCE</scope>
</reference>
<gene>
    <name evidence="1" type="ORF">B1B_16232</name>
</gene>
<accession>T0YNV5</accession>
<evidence type="ECO:0000313" key="1">
    <source>
        <dbReference type="EMBL" id="EQD37131.1"/>
    </source>
</evidence>
<proteinExistence type="predicted"/>
<name>T0YNV5_9ZZZZ</name>
<comment type="caution">
    <text evidence="1">The sequence shown here is derived from an EMBL/GenBank/DDBJ whole genome shotgun (WGS) entry which is preliminary data.</text>
</comment>
<reference evidence="1" key="1">
    <citation type="submission" date="2013-08" db="EMBL/GenBank/DDBJ databases">
        <authorList>
            <person name="Mendez C."/>
            <person name="Richter M."/>
            <person name="Ferrer M."/>
            <person name="Sanchez J."/>
        </authorList>
    </citation>
    <scope>NUCLEOTIDE SEQUENCE</scope>
</reference>
<feature type="non-terminal residue" evidence="1">
    <location>
        <position position="120"/>
    </location>
</feature>
<dbReference type="EMBL" id="AUZY01010791">
    <property type="protein sequence ID" value="EQD37131.1"/>
    <property type="molecule type" value="Genomic_DNA"/>
</dbReference>
<sequence length="120" mass="13596">MDDISGERWTGEEDRNVFRSFFMKCSPAGQSMAGQSILPFRSGAAWDDLDILEFERFRRTIRESHGMGEQTLISLSDRELARALGAVDGPMDHPEIRLLALLLFGKEERLGRFLPSHEVA</sequence>
<protein>
    <submittedName>
        <fullName evidence="1">Transcriptional regulator</fullName>
    </submittedName>
</protein>